<keyword evidence="2 4" id="KW-0963">Cytoplasm</keyword>
<gene>
    <name evidence="4 5" type="primary">hflD</name>
    <name evidence="5" type="ORF">MU846_01000</name>
</gene>
<evidence type="ECO:0000256" key="2">
    <source>
        <dbReference type="ARBA" id="ARBA00022490"/>
    </source>
</evidence>
<evidence type="ECO:0000256" key="1">
    <source>
        <dbReference type="ARBA" id="ARBA00022475"/>
    </source>
</evidence>
<dbReference type="InterPro" id="IPR035932">
    <property type="entry name" value="HflD-like_sf"/>
</dbReference>
<dbReference type="NCBIfam" id="NF001246">
    <property type="entry name" value="PRK00218.1-2"/>
    <property type="match status" value="1"/>
</dbReference>
<evidence type="ECO:0000313" key="6">
    <source>
        <dbReference type="Proteomes" id="UP001165524"/>
    </source>
</evidence>
<dbReference type="PANTHER" id="PTHR38100:SF1">
    <property type="entry name" value="HIGH FREQUENCY LYSOGENIZATION PROTEIN HFLD"/>
    <property type="match status" value="1"/>
</dbReference>
<dbReference type="Pfam" id="PF04356">
    <property type="entry name" value="DUF489"/>
    <property type="match status" value="1"/>
</dbReference>
<keyword evidence="3 4" id="KW-0472">Membrane</keyword>
<name>A0ABT0E384_9GAMM</name>
<dbReference type="RefSeq" id="WP_246947361.1">
    <property type="nucleotide sequence ID" value="NZ_JALKII010000001.1"/>
</dbReference>
<comment type="subcellular location">
    <subcellularLocation>
        <location evidence="4">Cytoplasm</location>
    </subcellularLocation>
    <subcellularLocation>
        <location evidence="4">Cell membrane</location>
        <topology evidence="4">Peripheral membrane protein</topology>
        <orientation evidence="4">Cytoplasmic side</orientation>
    </subcellularLocation>
</comment>
<keyword evidence="1 4" id="KW-1003">Cell membrane</keyword>
<dbReference type="HAMAP" id="MF_00695">
    <property type="entry name" value="HflD_protein"/>
    <property type="match status" value="1"/>
</dbReference>
<comment type="similarity">
    <text evidence="4">Belongs to the HflD family.</text>
</comment>
<dbReference type="InterPro" id="IPR007451">
    <property type="entry name" value="HflD"/>
</dbReference>
<proteinExistence type="inferred from homology"/>
<evidence type="ECO:0000256" key="4">
    <source>
        <dbReference type="HAMAP-Rule" id="MF_00695"/>
    </source>
</evidence>
<keyword evidence="6" id="KW-1185">Reference proteome</keyword>
<dbReference type="Proteomes" id="UP001165524">
    <property type="component" value="Unassembled WGS sequence"/>
</dbReference>
<dbReference type="Gene3D" id="1.10.3890.10">
    <property type="entry name" value="HflD-like"/>
    <property type="match status" value="1"/>
</dbReference>
<comment type="caution">
    <text evidence="5">The sequence shown here is derived from an EMBL/GenBank/DDBJ whole genome shotgun (WGS) entry which is preliminary data.</text>
</comment>
<evidence type="ECO:0000256" key="3">
    <source>
        <dbReference type="ARBA" id="ARBA00023136"/>
    </source>
</evidence>
<organism evidence="5 6">
    <name type="scientific">Alcanivorax quisquiliarum</name>
    <dbReference type="NCBI Taxonomy" id="2933565"/>
    <lineage>
        <taxon>Bacteria</taxon>
        <taxon>Pseudomonadati</taxon>
        <taxon>Pseudomonadota</taxon>
        <taxon>Gammaproteobacteria</taxon>
        <taxon>Oceanospirillales</taxon>
        <taxon>Alcanivoracaceae</taxon>
        <taxon>Alcanivorax</taxon>
    </lineage>
</organism>
<evidence type="ECO:0000313" key="5">
    <source>
        <dbReference type="EMBL" id="MCK0536285.1"/>
    </source>
</evidence>
<dbReference type="SUPFAM" id="SSF101322">
    <property type="entry name" value="YcfC-like"/>
    <property type="match status" value="1"/>
</dbReference>
<protein>
    <recommendedName>
        <fullName evidence="4">High frequency lysogenization protein HflD homolog</fullName>
    </recommendedName>
</protein>
<dbReference type="PANTHER" id="PTHR38100">
    <property type="entry name" value="HIGH FREQUENCY LYSOGENIZATION PROTEIN HFLD"/>
    <property type="match status" value="1"/>
</dbReference>
<dbReference type="EMBL" id="JALKII010000001">
    <property type="protein sequence ID" value="MCK0536285.1"/>
    <property type="molecule type" value="Genomic_DNA"/>
</dbReference>
<accession>A0ABT0E384</accession>
<reference evidence="5" key="1">
    <citation type="submission" date="2022-04" db="EMBL/GenBank/DDBJ databases">
        <title>Alcanivorax sp. CY1518 draft genome sequence.</title>
        <authorList>
            <person name="Zhao G."/>
            <person name="An M."/>
        </authorList>
    </citation>
    <scope>NUCLEOTIDE SEQUENCE</scope>
    <source>
        <strain evidence="5">CY1518</strain>
    </source>
</reference>
<sequence length="215" mass="23522">MSISDADRHQALALAAVFQAAMLADGIASTGRYPEDQARVLLEGAMNLAPASYAEVFPSVASLRPGLTMLRDALSGRQDKTPGNARALGYALALVHLSGRLRRDSSLMSVLRNRLEALDAQRGHFSDLASSEFCHRLAAVYVDTLGTLKFRIKVQGEPVHLRNEDNAARIRALFLAGVRAAFLWHQAGGRRWHLLLRRKQLAAALDSIIKQDLTS</sequence>